<organism evidence="1">
    <name type="scientific">Micrurus lemniscatus lemniscatus</name>
    <dbReference type="NCBI Taxonomy" id="129467"/>
    <lineage>
        <taxon>Eukaryota</taxon>
        <taxon>Metazoa</taxon>
        <taxon>Chordata</taxon>
        <taxon>Craniata</taxon>
        <taxon>Vertebrata</taxon>
        <taxon>Euteleostomi</taxon>
        <taxon>Lepidosauria</taxon>
        <taxon>Squamata</taxon>
        <taxon>Bifurcata</taxon>
        <taxon>Unidentata</taxon>
        <taxon>Episquamata</taxon>
        <taxon>Toxicofera</taxon>
        <taxon>Serpentes</taxon>
        <taxon>Colubroidea</taxon>
        <taxon>Elapidae</taxon>
        <taxon>Elapinae</taxon>
        <taxon>Micrurus</taxon>
    </lineage>
</organism>
<dbReference type="AlphaFoldDB" id="A0A2D4JC70"/>
<name>A0A2D4JC70_MICLE</name>
<proteinExistence type="predicted"/>
<reference evidence="1" key="1">
    <citation type="submission" date="2017-07" db="EMBL/GenBank/DDBJ databases">
        <authorList>
            <person name="Mikheyev A."/>
            <person name="Grau M."/>
        </authorList>
    </citation>
    <scope>NUCLEOTIDE SEQUENCE</scope>
    <source>
        <tissue evidence="1">Venom_gland</tissue>
    </source>
</reference>
<dbReference type="PANTHER" id="PTHR35450:SF2">
    <property type="entry name" value="REVERSE TRANSCRIPTASE DOMAIN-CONTAINING PROTEIN"/>
    <property type="match status" value="1"/>
</dbReference>
<dbReference type="PANTHER" id="PTHR35450">
    <property type="entry name" value="REVERSE TRANSCRIPTASE DOMAIN-CONTAINING PROTEIN"/>
    <property type="match status" value="1"/>
</dbReference>
<reference evidence="1" key="2">
    <citation type="submission" date="2017-11" db="EMBL/GenBank/DDBJ databases">
        <title>Coralsnake Venomics: Analyses of Venom Gland Transcriptomes and Proteomes of Six Brazilian Taxa.</title>
        <authorList>
            <person name="Aird S.D."/>
            <person name="Jorge da Silva N."/>
            <person name="Qiu L."/>
            <person name="Villar-Briones A."/>
            <person name="Aparecida-Saddi V."/>
            <person name="Campos-Telles M.P."/>
            <person name="Grau M."/>
            <person name="Mikheyev A.S."/>
        </authorList>
    </citation>
    <scope>NUCLEOTIDE SEQUENCE</scope>
    <source>
        <tissue evidence="1">Venom_gland</tissue>
    </source>
</reference>
<accession>A0A2D4JC70</accession>
<dbReference type="EMBL" id="IACK01167257">
    <property type="protein sequence ID" value="LAA94070.1"/>
    <property type="molecule type" value="Transcribed_RNA"/>
</dbReference>
<sequence>MSYGNNMKSLDEGDHYRYPGILQADNLKHPEVKKVRNEYIMRIKKSLKSKLGGKNIIKGMNSGAIPVISYTAGIVDLTQIELKVLDKKARKTITMNHGLHVAVLTDSTYHRK</sequence>
<evidence type="ECO:0000313" key="1">
    <source>
        <dbReference type="EMBL" id="LAA94070.1"/>
    </source>
</evidence>
<protein>
    <submittedName>
        <fullName evidence="1">Uncharacterized protein</fullName>
    </submittedName>
</protein>